<dbReference type="Proteomes" id="UP000000346">
    <property type="component" value="Chromosome"/>
</dbReference>
<dbReference type="eggNOG" id="arCOG08212">
    <property type="taxonomic scope" value="Archaea"/>
</dbReference>
<dbReference type="HOGENOM" id="CLU_187342_0_0_2"/>
<evidence type="ECO:0000313" key="2">
    <source>
        <dbReference type="Proteomes" id="UP000000346"/>
    </source>
</evidence>
<reference evidence="1 2" key="1">
    <citation type="journal article" date="2010" name="Appl. Environ. Microbiol.">
        <title>The genome sequence of the crenarchaeon Acidilobus saccharovorans supports a new order, Acidilobales, and suggests an important ecological role in terrestrial acidic hot springs.</title>
        <authorList>
            <person name="Mardanov A.V."/>
            <person name="Svetlitchnyi V.A."/>
            <person name="Beletsky A.V."/>
            <person name="Prokofeva M.I."/>
            <person name="Bonch-Osmolovskaya E.A."/>
            <person name="Ravin N.V."/>
            <person name="Skryabin K.G."/>
        </authorList>
    </citation>
    <scope>NUCLEOTIDE SEQUENCE [LARGE SCALE GENOMIC DNA]</scope>
    <source>
        <strain evidence="2">DSM 16705 / JCM 18335 / VKM B-2471 / 345-15</strain>
    </source>
</reference>
<dbReference type="InParanoid" id="D9Q2M4"/>
<dbReference type="STRING" id="666510.ASAC_1157"/>
<gene>
    <name evidence="1" type="ordered locus">ASAC_1157</name>
</gene>
<evidence type="ECO:0000313" key="1">
    <source>
        <dbReference type="EMBL" id="ADL19562.1"/>
    </source>
</evidence>
<organism evidence="1 2">
    <name type="scientific">Acidilobus saccharovorans (strain DSM 16705 / JCM 18335 / VKM B-2471 / 345-15)</name>
    <dbReference type="NCBI Taxonomy" id="666510"/>
    <lineage>
        <taxon>Archaea</taxon>
        <taxon>Thermoproteota</taxon>
        <taxon>Thermoprotei</taxon>
        <taxon>Acidilobales</taxon>
        <taxon>Acidilobaceae</taxon>
        <taxon>Acidilobus</taxon>
    </lineage>
</organism>
<dbReference type="AlphaFoldDB" id="D9Q2M4"/>
<sequence length="91" mass="10377">MKKIEASKMKVRAVEARKIKGKKEVDGKVYEYEYYTLPLNLYIKKYVIERWGRDFVVEVDEDTGVVCIKPKQIGDLLGLAKCPAIPLRGGS</sequence>
<keyword evidence="2" id="KW-1185">Reference proteome</keyword>
<dbReference type="EMBL" id="CP001742">
    <property type="protein sequence ID" value="ADL19562.1"/>
    <property type="molecule type" value="Genomic_DNA"/>
</dbReference>
<dbReference type="KEGG" id="asc:ASAC_1157"/>
<protein>
    <submittedName>
        <fullName evidence="1">Uncharacterized protein</fullName>
    </submittedName>
</protein>
<accession>D9Q2M4</accession>
<proteinExistence type="predicted"/>
<name>D9Q2M4_ACIS3</name>